<proteinExistence type="predicted"/>
<evidence type="ECO:0000259" key="1">
    <source>
        <dbReference type="Pfam" id="PF22560"/>
    </source>
</evidence>
<dbReference type="Proteomes" id="UP000779900">
    <property type="component" value="Unassembled WGS sequence"/>
</dbReference>
<gene>
    <name evidence="2" type="primary">tcmP</name>
    <name evidence="2" type="ORF">FJY68_08865</name>
</gene>
<sequence>MSCSDFFAEPAEHSKVKARIVAKYFKAWARVISARGGASAERIAYMDLFSGRGEYDDGTASTPLLVLRAAIDNPDIGTRVRVFFNDSNPDYVQSLREHIDALPGIKSLKYKPQVANVTVDESIAEAFEQVRLVPTLLFIDPWGYKGLSIRLVDAVLKDWACECILFFNYNRINAALSNDCVSATVDSLFGVERAENLRLAIAKAGASEREHIIEHELACGLTAQWGRYVLHFRFKGPSGKRTLHHLVFVSKHQQGYDIMKDIMARESSASPQGVPTYEHNPAHQLCAPLFPDGPSIGDLEQMLPAAFAGQRMTMHDVYWRHNVGRPFTPANYKTVLANLEAQGRITAVPPADKRRRSKGKPTFADDVIVQFRAR</sequence>
<name>A0A937XHT7_UNCW3</name>
<feature type="domain" description="GMT-like wHTH" evidence="1">
    <location>
        <begin position="280"/>
        <end position="351"/>
    </location>
</feature>
<protein>
    <submittedName>
        <fullName evidence="2">Three-Cys-motif partner protein TcmP</fullName>
    </submittedName>
</protein>
<dbReference type="EMBL" id="VGIR01000051">
    <property type="protein sequence ID" value="MBM3331943.1"/>
    <property type="molecule type" value="Genomic_DNA"/>
</dbReference>
<evidence type="ECO:0000313" key="2">
    <source>
        <dbReference type="EMBL" id="MBM3331943.1"/>
    </source>
</evidence>
<comment type="caution">
    <text evidence="2">The sequence shown here is derived from an EMBL/GenBank/DDBJ whole genome shotgun (WGS) entry which is preliminary data.</text>
</comment>
<accession>A0A937XHT7</accession>
<dbReference type="NCBIfam" id="TIGR04474">
    <property type="entry name" value="tcm_partner"/>
    <property type="match status" value="1"/>
</dbReference>
<evidence type="ECO:0000313" key="3">
    <source>
        <dbReference type="Proteomes" id="UP000779900"/>
    </source>
</evidence>
<reference evidence="2" key="1">
    <citation type="submission" date="2019-03" db="EMBL/GenBank/DDBJ databases">
        <title>Lake Tanganyika Metagenome-Assembled Genomes (MAGs).</title>
        <authorList>
            <person name="Tran P."/>
        </authorList>
    </citation>
    <scope>NUCLEOTIDE SEQUENCE</scope>
    <source>
        <strain evidence="2">K_DeepCast_150m_m2_040</strain>
    </source>
</reference>
<dbReference type="AlphaFoldDB" id="A0A937XHT7"/>
<dbReference type="InterPro" id="IPR054339">
    <property type="entry name" value="GMT_wHTH"/>
</dbReference>
<dbReference type="InterPro" id="IPR031009">
    <property type="entry name" value="Tcm_partner"/>
</dbReference>
<dbReference type="Pfam" id="PF22560">
    <property type="entry name" value="GMT-wHTH"/>
    <property type="match status" value="1"/>
</dbReference>
<organism evidence="2 3">
    <name type="scientific">candidate division WOR-3 bacterium</name>
    <dbReference type="NCBI Taxonomy" id="2052148"/>
    <lineage>
        <taxon>Bacteria</taxon>
        <taxon>Bacteria division WOR-3</taxon>
    </lineage>
</organism>